<gene>
    <name evidence="1" type="ORF">RRG08_018626</name>
</gene>
<keyword evidence="2" id="KW-1185">Reference proteome</keyword>
<reference evidence="1" key="1">
    <citation type="journal article" date="2023" name="G3 (Bethesda)">
        <title>A reference genome for the long-term kleptoplast-retaining sea slug Elysia crispata morphotype clarki.</title>
        <authorList>
            <person name="Eastman K.E."/>
            <person name="Pendleton A.L."/>
            <person name="Shaikh M.A."/>
            <person name="Suttiyut T."/>
            <person name="Ogas R."/>
            <person name="Tomko P."/>
            <person name="Gavelis G."/>
            <person name="Widhalm J.R."/>
            <person name="Wisecaver J.H."/>
        </authorList>
    </citation>
    <scope>NUCLEOTIDE SEQUENCE</scope>
    <source>
        <strain evidence="1">ECLA1</strain>
    </source>
</reference>
<protein>
    <submittedName>
        <fullName evidence="1">Uncharacterized protein</fullName>
    </submittedName>
</protein>
<comment type="caution">
    <text evidence="1">The sequence shown here is derived from an EMBL/GenBank/DDBJ whole genome shotgun (WGS) entry which is preliminary data.</text>
</comment>
<evidence type="ECO:0000313" key="2">
    <source>
        <dbReference type="Proteomes" id="UP001283361"/>
    </source>
</evidence>
<name>A0AAE0Z083_9GAST</name>
<accession>A0AAE0Z083</accession>
<proteinExistence type="predicted"/>
<organism evidence="1 2">
    <name type="scientific">Elysia crispata</name>
    <name type="common">lettuce slug</name>
    <dbReference type="NCBI Taxonomy" id="231223"/>
    <lineage>
        <taxon>Eukaryota</taxon>
        <taxon>Metazoa</taxon>
        <taxon>Spiralia</taxon>
        <taxon>Lophotrochozoa</taxon>
        <taxon>Mollusca</taxon>
        <taxon>Gastropoda</taxon>
        <taxon>Heterobranchia</taxon>
        <taxon>Euthyneura</taxon>
        <taxon>Panpulmonata</taxon>
        <taxon>Sacoglossa</taxon>
        <taxon>Placobranchoidea</taxon>
        <taxon>Plakobranchidae</taxon>
        <taxon>Elysia</taxon>
    </lineage>
</organism>
<evidence type="ECO:0000313" key="1">
    <source>
        <dbReference type="EMBL" id="KAK3760398.1"/>
    </source>
</evidence>
<dbReference type="AlphaFoldDB" id="A0AAE0Z083"/>
<dbReference type="EMBL" id="JAWDGP010004986">
    <property type="protein sequence ID" value="KAK3760398.1"/>
    <property type="molecule type" value="Genomic_DNA"/>
</dbReference>
<sequence length="87" mass="9884">MEVKLKVTKDYPSTIFFKFKTSHLDESHNQVKSVTLNRQQADRKFPLMRLNNGPVKIPPAKCNDLISLCTGSTALVRASDHKAFYMS</sequence>
<dbReference type="Proteomes" id="UP001283361">
    <property type="component" value="Unassembled WGS sequence"/>
</dbReference>